<organism evidence="2 3">
    <name type="scientific">Parasponia andersonii</name>
    <name type="common">Sponia andersonii</name>
    <dbReference type="NCBI Taxonomy" id="3476"/>
    <lineage>
        <taxon>Eukaryota</taxon>
        <taxon>Viridiplantae</taxon>
        <taxon>Streptophyta</taxon>
        <taxon>Embryophyta</taxon>
        <taxon>Tracheophyta</taxon>
        <taxon>Spermatophyta</taxon>
        <taxon>Magnoliopsida</taxon>
        <taxon>eudicotyledons</taxon>
        <taxon>Gunneridae</taxon>
        <taxon>Pentapetalae</taxon>
        <taxon>rosids</taxon>
        <taxon>fabids</taxon>
        <taxon>Rosales</taxon>
        <taxon>Cannabaceae</taxon>
        <taxon>Parasponia</taxon>
    </lineage>
</organism>
<dbReference type="GO" id="GO:0009094">
    <property type="term" value="P:L-phenylalanine biosynthetic process"/>
    <property type="evidence" value="ECO:0007669"/>
    <property type="project" value="TreeGrafter"/>
</dbReference>
<dbReference type="InterPro" id="IPR045865">
    <property type="entry name" value="ACT-like_dom_sf"/>
</dbReference>
<protein>
    <recommendedName>
        <fullName evidence="4">Arogenate dehydratase</fullName>
    </recommendedName>
</protein>
<accession>A0A2P5CMU3</accession>
<reference evidence="3" key="1">
    <citation type="submission" date="2016-06" db="EMBL/GenBank/DDBJ databases">
        <title>Parallel loss of symbiosis genes in relatives of nitrogen-fixing non-legume Parasponia.</title>
        <authorList>
            <person name="Van Velzen R."/>
            <person name="Holmer R."/>
            <person name="Bu F."/>
            <person name="Rutten L."/>
            <person name="Van Zeijl A."/>
            <person name="Liu W."/>
            <person name="Santuari L."/>
            <person name="Cao Q."/>
            <person name="Sharma T."/>
            <person name="Shen D."/>
            <person name="Roswanjaya Y."/>
            <person name="Wardhani T."/>
            <person name="Kalhor M.S."/>
            <person name="Jansen J."/>
            <person name="Van den Hoogen J."/>
            <person name="Gungor B."/>
            <person name="Hartog M."/>
            <person name="Hontelez J."/>
            <person name="Verver J."/>
            <person name="Yang W.-C."/>
            <person name="Schijlen E."/>
            <person name="Repin R."/>
            <person name="Schilthuizen M."/>
            <person name="Schranz E."/>
            <person name="Heidstra R."/>
            <person name="Miyata K."/>
            <person name="Fedorova E."/>
            <person name="Kohlen W."/>
            <person name="Bisseling T."/>
            <person name="Smit S."/>
            <person name="Geurts R."/>
        </authorList>
    </citation>
    <scope>NUCLEOTIDE SEQUENCE [LARGE SCALE GENOMIC DNA]</scope>
    <source>
        <strain evidence="3">cv. WU1-14</strain>
    </source>
</reference>
<dbReference type="STRING" id="3476.A0A2P5CMU3"/>
<evidence type="ECO:0000313" key="3">
    <source>
        <dbReference type="Proteomes" id="UP000237105"/>
    </source>
</evidence>
<gene>
    <name evidence="2" type="ORF">PanWU01x14_138760</name>
</gene>
<evidence type="ECO:0000313" key="2">
    <source>
        <dbReference type="EMBL" id="PON62351.1"/>
    </source>
</evidence>
<keyword evidence="3" id="KW-1185">Reference proteome</keyword>
<dbReference type="PANTHER" id="PTHR21022">
    <property type="entry name" value="PREPHENATE DEHYDRATASE P PROTEIN"/>
    <property type="match status" value="1"/>
</dbReference>
<dbReference type="EMBL" id="JXTB01000113">
    <property type="protein sequence ID" value="PON62351.1"/>
    <property type="molecule type" value="Genomic_DNA"/>
</dbReference>
<dbReference type="Gene3D" id="3.30.70.260">
    <property type="match status" value="1"/>
</dbReference>
<feature type="compositionally biased region" description="Low complexity" evidence="1">
    <location>
        <begin position="1"/>
        <end position="28"/>
    </location>
</feature>
<dbReference type="GO" id="GO:0047769">
    <property type="term" value="F:arogenate dehydratase activity"/>
    <property type="evidence" value="ECO:0007669"/>
    <property type="project" value="TreeGrafter"/>
</dbReference>
<dbReference type="CDD" id="cd04905">
    <property type="entry name" value="ACT_CM-PDT"/>
    <property type="match status" value="1"/>
</dbReference>
<name>A0A2P5CMU3_PARAD</name>
<evidence type="ECO:0008006" key="4">
    <source>
        <dbReference type="Google" id="ProtNLM"/>
    </source>
</evidence>
<evidence type="ECO:0000256" key="1">
    <source>
        <dbReference type="SAM" id="MobiDB-lite"/>
    </source>
</evidence>
<comment type="caution">
    <text evidence="2">The sequence shown here is derived from an EMBL/GenBank/DDBJ whole genome shotgun (WGS) entry which is preliminary data.</text>
</comment>
<dbReference type="OrthoDB" id="2414662at2759"/>
<dbReference type="PANTHER" id="PTHR21022:SF42">
    <property type="entry name" value="AROGENATE DEHYDRATASE_PREPHENATE DEHYDRATASE 2, CHLOROPLASTIC"/>
    <property type="match status" value="1"/>
</dbReference>
<dbReference type="GO" id="GO:0009507">
    <property type="term" value="C:chloroplast"/>
    <property type="evidence" value="ECO:0007669"/>
    <property type="project" value="TreeGrafter"/>
</dbReference>
<feature type="region of interest" description="Disordered" evidence="1">
    <location>
        <begin position="1"/>
        <end position="34"/>
    </location>
</feature>
<sequence>MAAAATAAARSVINPPSAGVPSKSSSSDRSPRVMTARIPLHFSERRRRAPVLASARARCSGNERNCLAGGGALELQGVSVDAGLDVFSKDMHALPRPLSSTQLSRPVSGGSRLRVAYQGVRGAYSESAAEKAYPNCEAVPCEQFDTAFEIESRPLRNQALRGADDNNNGPKYFDYLFYVDFEASMADQNAQNALRHLHEFATFMRVLGSYPVDTSMP</sequence>
<dbReference type="SUPFAM" id="SSF55021">
    <property type="entry name" value="ACT-like"/>
    <property type="match status" value="1"/>
</dbReference>
<dbReference type="AlphaFoldDB" id="A0A2P5CMU3"/>
<dbReference type="Proteomes" id="UP000237105">
    <property type="component" value="Unassembled WGS sequence"/>
</dbReference>
<proteinExistence type="predicted"/>
<dbReference type="GO" id="GO:0004664">
    <property type="term" value="F:prephenate dehydratase activity"/>
    <property type="evidence" value="ECO:0007669"/>
    <property type="project" value="TreeGrafter"/>
</dbReference>